<dbReference type="GO" id="GO:0006508">
    <property type="term" value="P:proteolysis"/>
    <property type="evidence" value="ECO:0007669"/>
    <property type="project" value="UniProtKB-KW"/>
</dbReference>
<feature type="domain" description="MPN" evidence="6">
    <location>
        <begin position="25"/>
        <end position="151"/>
    </location>
</feature>
<name>A0A1G6G8H6_BACOV</name>
<dbReference type="PROSITE" id="PS50249">
    <property type="entry name" value="MPN"/>
    <property type="match status" value="1"/>
</dbReference>
<gene>
    <name evidence="7" type="ORF">SAMN05192581_103752</name>
</gene>
<dbReference type="InterPro" id="IPR020891">
    <property type="entry name" value="UPF0758_CS"/>
</dbReference>
<evidence type="ECO:0000313" key="8">
    <source>
        <dbReference type="Proteomes" id="UP000183670"/>
    </source>
</evidence>
<keyword evidence="4" id="KW-0862">Zinc</keyword>
<dbReference type="PROSITE" id="PS01302">
    <property type="entry name" value="UPF0758"/>
    <property type="match status" value="1"/>
</dbReference>
<evidence type="ECO:0000313" key="7">
    <source>
        <dbReference type="EMBL" id="SDB78287.1"/>
    </source>
</evidence>
<evidence type="ECO:0000256" key="1">
    <source>
        <dbReference type="ARBA" id="ARBA00022670"/>
    </source>
</evidence>
<dbReference type="CDD" id="cd08071">
    <property type="entry name" value="MPN_DUF2466"/>
    <property type="match status" value="1"/>
</dbReference>
<dbReference type="Gene3D" id="3.40.140.10">
    <property type="entry name" value="Cytidine Deaminase, domain 2"/>
    <property type="match status" value="1"/>
</dbReference>
<dbReference type="Pfam" id="PF04002">
    <property type="entry name" value="RadC"/>
    <property type="match status" value="1"/>
</dbReference>
<keyword evidence="2" id="KW-0479">Metal-binding</keyword>
<dbReference type="InterPro" id="IPR001405">
    <property type="entry name" value="UPF0758"/>
</dbReference>
<sequence length="151" mass="16736">MDSIMNVAEVQLSYKSNVKSSTRYKINSSQDAYELLAKCFPDDTIEYKESFKVVLLNQSNKVLGIVPISEGGISATYVDVRLILQAALLANATQVILAHNHPSGSMKPSTLDDALTEKVRKGAELMEIHVADHIILSPEKEYYSYNDEGKL</sequence>
<keyword evidence="3" id="KW-0378">Hydrolase</keyword>
<dbReference type="InterPro" id="IPR025657">
    <property type="entry name" value="RadC_JAB"/>
</dbReference>
<reference evidence="7 8" key="1">
    <citation type="submission" date="2016-10" db="EMBL/GenBank/DDBJ databases">
        <authorList>
            <person name="de Groot N.N."/>
        </authorList>
    </citation>
    <scope>NUCLEOTIDE SEQUENCE [LARGE SCALE GENOMIC DNA]</scope>
    <source>
        <strain evidence="7 8">NLAE-zl-C500</strain>
    </source>
</reference>
<keyword evidence="1" id="KW-0645">Protease</keyword>
<evidence type="ECO:0000256" key="5">
    <source>
        <dbReference type="ARBA" id="ARBA00023049"/>
    </source>
</evidence>
<dbReference type="AlphaFoldDB" id="A0A1G6G8H6"/>
<dbReference type="GO" id="GO:0008237">
    <property type="term" value="F:metallopeptidase activity"/>
    <property type="evidence" value="ECO:0007669"/>
    <property type="project" value="UniProtKB-KW"/>
</dbReference>
<dbReference type="PANTHER" id="PTHR30471:SF3">
    <property type="entry name" value="UPF0758 PROTEIN YEES-RELATED"/>
    <property type="match status" value="1"/>
</dbReference>
<protein>
    <submittedName>
        <fullName evidence="7">DNA repair protein RadC</fullName>
    </submittedName>
</protein>
<dbReference type="InterPro" id="IPR037518">
    <property type="entry name" value="MPN"/>
</dbReference>
<evidence type="ECO:0000256" key="4">
    <source>
        <dbReference type="ARBA" id="ARBA00022833"/>
    </source>
</evidence>
<dbReference type="EMBL" id="FMYE01000037">
    <property type="protein sequence ID" value="SDB78287.1"/>
    <property type="molecule type" value="Genomic_DNA"/>
</dbReference>
<dbReference type="Proteomes" id="UP000183670">
    <property type="component" value="Unassembled WGS sequence"/>
</dbReference>
<organism evidence="7 8">
    <name type="scientific">Bacteroides ovatus</name>
    <dbReference type="NCBI Taxonomy" id="28116"/>
    <lineage>
        <taxon>Bacteria</taxon>
        <taxon>Pseudomonadati</taxon>
        <taxon>Bacteroidota</taxon>
        <taxon>Bacteroidia</taxon>
        <taxon>Bacteroidales</taxon>
        <taxon>Bacteroidaceae</taxon>
        <taxon>Bacteroides</taxon>
    </lineage>
</organism>
<dbReference type="GO" id="GO:0046872">
    <property type="term" value="F:metal ion binding"/>
    <property type="evidence" value="ECO:0007669"/>
    <property type="project" value="UniProtKB-KW"/>
</dbReference>
<evidence type="ECO:0000259" key="6">
    <source>
        <dbReference type="PROSITE" id="PS50249"/>
    </source>
</evidence>
<proteinExistence type="predicted"/>
<evidence type="ECO:0000256" key="3">
    <source>
        <dbReference type="ARBA" id="ARBA00022801"/>
    </source>
</evidence>
<keyword evidence="5" id="KW-0482">Metalloprotease</keyword>
<accession>A0A1G6G8H6</accession>
<dbReference type="RefSeq" id="WP_074559122.1">
    <property type="nucleotide sequence ID" value="NZ_FMYE01000037.1"/>
</dbReference>
<evidence type="ECO:0000256" key="2">
    <source>
        <dbReference type="ARBA" id="ARBA00022723"/>
    </source>
</evidence>
<dbReference type="PANTHER" id="PTHR30471">
    <property type="entry name" value="DNA REPAIR PROTEIN RADC"/>
    <property type="match status" value="1"/>
</dbReference>